<dbReference type="GO" id="GO:0005737">
    <property type="term" value="C:cytoplasm"/>
    <property type="evidence" value="ECO:0007669"/>
    <property type="project" value="TreeGrafter"/>
</dbReference>
<dbReference type="SUPFAM" id="SSF110581">
    <property type="entry name" value="Indigoidine synthase A-like"/>
    <property type="match status" value="1"/>
</dbReference>
<feature type="non-terminal residue" evidence="6">
    <location>
        <position position="1"/>
    </location>
</feature>
<dbReference type="InterPro" id="IPR007342">
    <property type="entry name" value="PsuG"/>
</dbReference>
<evidence type="ECO:0000256" key="1">
    <source>
        <dbReference type="ARBA" id="ARBA00022723"/>
    </source>
</evidence>
<keyword evidence="7" id="KW-1185">Reference proteome</keyword>
<accession>V4BY90</accession>
<evidence type="ECO:0000256" key="4">
    <source>
        <dbReference type="ARBA" id="ARBA00023239"/>
    </source>
</evidence>
<dbReference type="OrthoDB" id="198885at2759"/>
<evidence type="ECO:0000256" key="5">
    <source>
        <dbReference type="ARBA" id="ARBA00023295"/>
    </source>
</evidence>
<evidence type="ECO:0000313" key="7">
    <source>
        <dbReference type="Proteomes" id="UP000030746"/>
    </source>
</evidence>
<keyword evidence="5" id="KW-0326">Glycosidase</keyword>
<reference evidence="6 7" key="1">
    <citation type="journal article" date="2013" name="Nature">
        <title>Insights into bilaterian evolution from three spiralian genomes.</title>
        <authorList>
            <person name="Simakov O."/>
            <person name="Marletaz F."/>
            <person name="Cho S.J."/>
            <person name="Edsinger-Gonzales E."/>
            <person name="Havlak P."/>
            <person name="Hellsten U."/>
            <person name="Kuo D.H."/>
            <person name="Larsson T."/>
            <person name="Lv J."/>
            <person name="Arendt D."/>
            <person name="Savage R."/>
            <person name="Osoegawa K."/>
            <person name="de Jong P."/>
            <person name="Grimwood J."/>
            <person name="Chapman J.A."/>
            <person name="Shapiro H."/>
            <person name="Aerts A."/>
            <person name="Otillar R.P."/>
            <person name="Terry A.Y."/>
            <person name="Boore J.L."/>
            <person name="Grigoriev I.V."/>
            <person name="Lindberg D.R."/>
            <person name="Seaver E.C."/>
            <person name="Weisblat D.A."/>
            <person name="Putnam N.H."/>
            <person name="Rokhsar D.S."/>
        </authorList>
    </citation>
    <scope>NUCLEOTIDE SEQUENCE [LARGE SCALE GENOMIC DNA]</scope>
</reference>
<dbReference type="GO" id="GO:0004730">
    <property type="term" value="F:pseudouridylate synthase activity"/>
    <property type="evidence" value="ECO:0007669"/>
    <property type="project" value="InterPro"/>
</dbReference>
<dbReference type="EMBL" id="KB201868">
    <property type="protein sequence ID" value="ESO94089.1"/>
    <property type="molecule type" value="Genomic_DNA"/>
</dbReference>
<evidence type="ECO:0000313" key="6">
    <source>
        <dbReference type="EMBL" id="ESO94089.1"/>
    </source>
</evidence>
<dbReference type="GeneID" id="20243957"/>
<dbReference type="Pfam" id="PF04227">
    <property type="entry name" value="Indigoidine_A"/>
    <property type="match status" value="1"/>
</dbReference>
<dbReference type="CTD" id="20243957"/>
<dbReference type="KEGG" id="lgi:LOTGIDRAFT_176731"/>
<dbReference type="PANTHER" id="PTHR42909">
    <property type="entry name" value="ZGC:136858"/>
    <property type="match status" value="1"/>
</dbReference>
<evidence type="ECO:0008006" key="8">
    <source>
        <dbReference type="Google" id="ProtNLM"/>
    </source>
</evidence>
<organism evidence="6 7">
    <name type="scientific">Lottia gigantea</name>
    <name type="common">Giant owl limpet</name>
    <dbReference type="NCBI Taxonomy" id="225164"/>
    <lineage>
        <taxon>Eukaryota</taxon>
        <taxon>Metazoa</taxon>
        <taxon>Spiralia</taxon>
        <taxon>Lophotrochozoa</taxon>
        <taxon>Mollusca</taxon>
        <taxon>Gastropoda</taxon>
        <taxon>Patellogastropoda</taxon>
        <taxon>Lottioidea</taxon>
        <taxon>Lottiidae</taxon>
        <taxon>Lottia</taxon>
    </lineage>
</organism>
<keyword evidence="1" id="KW-0479">Metal-binding</keyword>
<dbReference type="PANTHER" id="PTHR42909:SF1">
    <property type="entry name" value="CARBOHYDRATE KINASE PFKB DOMAIN-CONTAINING PROTEIN"/>
    <property type="match status" value="1"/>
</dbReference>
<evidence type="ECO:0000256" key="2">
    <source>
        <dbReference type="ARBA" id="ARBA00022801"/>
    </source>
</evidence>
<dbReference type="AlphaFoldDB" id="V4BY90"/>
<keyword evidence="2" id="KW-0378">Hydrolase</keyword>
<proteinExistence type="predicted"/>
<keyword evidence="4" id="KW-0456">Lyase</keyword>
<feature type="non-terminal residue" evidence="6">
    <location>
        <position position="179"/>
    </location>
</feature>
<protein>
    <recommendedName>
        <fullName evidence="8">Pseudouridine-5'-phosphate glycosidase</fullName>
    </recommendedName>
</protein>
<name>V4BY90_LOTGI</name>
<dbReference type="InterPro" id="IPR022830">
    <property type="entry name" value="Indigdn_synthA-like"/>
</dbReference>
<gene>
    <name evidence="6" type="ORF">LOTGIDRAFT_176731</name>
</gene>
<dbReference type="GO" id="GO:0016798">
    <property type="term" value="F:hydrolase activity, acting on glycosyl bonds"/>
    <property type="evidence" value="ECO:0007669"/>
    <property type="project" value="UniProtKB-KW"/>
</dbReference>
<keyword evidence="3" id="KW-0464">Manganese</keyword>
<dbReference type="RefSeq" id="XP_009055223.1">
    <property type="nucleotide sequence ID" value="XM_009056975.1"/>
</dbReference>
<dbReference type="STRING" id="225164.V4BY90"/>
<dbReference type="Proteomes" id="UP000030746">
    <property type="component" value="Unassembled WGS sequence"/>
</dbReference>
<evidence type="ECO:0000256" key="3">
    <source>
        <dbReference type="ARBA" id="ARBA00023211"/>
    </source>
</evidence>
<sequence length="179" mass="19628">TLSVSEEVRQALHEHGPVVALESTIITHGMPYPHNIKTGLEVEDIIRKNGCIPATIGVLDGRVHVGLDKTQLEQLGSKGKDLVKISRRDFPYVLAKETQGVCVATFGQDKDFPAFFVPSSGLKAPYNIRDEIEAAEMIYNGQNKMKLDSGILIGVPLPDSYNEYGQQIETAIDTALHEV</sequence>
<dbReference type="GO" id="GO:0046872">
    <property type="term" value="F:metal ion binding"/>
    <property type="evidence" value="ECO:0007669"/>
    <property type="project" value="UniProtKB-KW"/>
</dbReference>
<dbReference type="Gene3D" id="3.40.1790.10">
    <property type="entry name" value="Indigoidine synthase domain"/>
    <property type="match status" value="2"/>
</dbReference>